<keyword evidence="1" id="KW-1133">Transmembrane helix</keyword>
<reference evidence="2" key="1">
    <citation type="submission" date="2023-06" db="EMBL/GenBank/DDBJ databases">
        <authorList>
            <person name="Delattre M."/>
        </authorList>
    </citation>
    <scope>NUCLEOTIDE SEQUENCE</scope>
    <source>
        <strain evidence="2">AF72</strain>
    </source>
</reference>
<organism evidence="2 3">
    <name type="scientific">Mesorhabditis spiculigera</name>
    <dbReference type="NCBI Taxonomy" id="96644"/>
    <lineage>
        <taxon>Eukaryota</taxon>
        <taxon>Metazoa</taxon>
        <taxon>Ecdysozoa</taxon>
        <taxon>Nematoda</taxon>
        <taxon>Chromadorea</taxon>
        <taxon>Rhabditida</taxon>
        <taxon>Rhabditina</taxon>
        <taxon>Rhabditomorpha</taxon>
        <taxon>Rhabditoidea</taxon>
        <taxon>Rhabditidae</taxon>
        <taxon>Mesorhabditinae</taxon>
        <taxon>Mesorhabditis</taxon>
    </lineage>
</organism>
<proteinExistence type="predicted"/>
<protein>
    <submittedName>
        <fullName evidence="2">Uncharacterized protein</fullName>
    </submittedName>
</protein>
<feature type="non-terminal residue" evidence="2">
    <location>
        <position position="102"/>
    </location>
</feature>
<dbReference type="Proteomes" id="UP001177023">
    <property type="component" value="Unassembled WGS sequence"/>
</dbReference>
<keyword evidence="1" id="KW-0812">Transmembrane</keyword>
<name>A0AA36CME3_9BILA</name>
<dbReference type="AlphaFoldDB" id="A0AA36CME3"/>
<gene>
    <name evidence="2" type="ORF">MSPICULIGERA_LOCUS9435</name>
</gene>
<dbReference type="EMBL" id="CATQJA010002523">
    <property type="protein sequence ID" value="CAJ0571008.1"/>
    <property type="molecule type" value="Genomic_DNA"/>
</dbReference>
<accession>A0AA36CME3</accession>
<sequence>MRFVMLIQYSAVSSSPQEYLVVTTQLCLLSAAILLAFFNTITPLMFNGHLPQYYFGMAVFSGVMAVLARKAWRRVENQEEEEKPLLPPCGAPPKYTENELLF</sequence>
<keyword evidence="1" id="KW-0472">Membrane</keyword>
<evidence type="ECO:0000313" key="2">
    <source>
        <dbReference type="EMBL" id="CAJ0571008.1"/>
    </source>
</evidence>
<keyword evidence="3" id="KW-1185">Reference proteome</keyword>
<comment type="caution">
    <text evidence="2">The sequence shown here is derived from an EMBL/GenBank/DDBJ whole genome shotgun (WGS) entry which is preliminary data.</text>
</comment>
<evidence type="ECO:0000256" key="1">
    <source>
        <dbReference type="SAM" id="Phobius"/>
    </source>
</evidence>
<feature type="transmembrane region" description="Helical" evidence="1">
    <location>
        <begin position="50"/>
        <end position="68"/>
    </location>
</feature>
<feature type="transmembrane region" description="Helical" evidence="1">
    <location>
        <begin position="20"/>
        <end position="38"/>
    </location>
</feature>
<evidence type="ECO:0000313" key="3">
    <source>
        <dbReference type="Proteomes" id="UP001177023"/>
    </source>
</evidence>